<dbReference type="PANTHER" id="PTHR10188">
    <property type="entry name" value="L-ASPARAGINASE"/>
    <property type="match status" value="1"/>
</dbReference>
<dbReference type="CDD" id="cd04514">
    <property type="entry name" value="Taspase1_like"/>
    <property type="match status" value="1"/>
</dbReference>
<proteinExistence type="predicted"/>
<evidence type="ECO:0000313" key="4">
    <source>
        <dbReference type="EMBL" id="URD75683.1"/>
    </source>
</evidence>
<name>A0A9E7EEX4_9LILI</name>
<protein>
    <submittedName>
        <fullName evidence="4">Asparaginase</fullName>
    </submittedName>
</protein>
<evidence type="ECO:0000256" key="3">
    <source>
        <dbReference type="PIRSR" id="PIRSR600246-3"/>
    </source>
</evidence>
<evidence type="ECO:0000256" key="2">
    <source>
        <dbReference type="PIRSR" id="PIRSR600246-1"/>
    </source>
</evidence>
<evidence type="ECO:0000313" key="5">
    <source>
        <dbReference type="Proteomes" id="UP001055439"/>
    </source>
</evidence>
<sequence length="440" mass="46042">MAGEGEGNPNRFFVAVHVGAGFHSPANEKAYRGAMKRACHAAAAVLRKSIFWKVDVVYKIFSTEVLREAAPQLLAQHVMQGDGGCLDAVSAAIQVLEDDPTTNAGRGSNLTEKGHVECDASIMDGSGAFGAVGAVRGVRNAIQIATCLAKEQTTGSSLLGRIPPMFLVGEGAREWGKSKGLTIPSSILEADSWLVTEKAKSQWMKYKSMLANAKKKSECSTEVPTLARRTASLPTDTEVDESQSSIVGQNKELGGHSFMKNNDKEDFVMDTVGAVCIDSNGHVASGASSGGIALKVDGRVGLAAMYGSGCWASVKDPFGSPFVVGCCATGVGECLIKGSQSGPVSACVKILRSLIHSSSQKSHDTGAGVLLLQADTMKIAENSSSLKAVEVVAAYSSSSFGVGYFGSSMDRPKVSVLRAAEPRDSSKVSQFATRISFDAL</sequence>
<dbReference type="Proteomes" id="UP001055439">
    <property type="component" value="Chromosome 1"/>
</dbReference>
<dbReference type="GO" id="GO:0005737">
    <property type="term" value="C:cytoplasm"/>
    <property type="evidence" value="ECO:0007669"/>
    <property type="project" value="TreeGrafter"/>
</dbReference>
<feature type="active site" description="Nucleophile" evidence="2">
    <location>
        <position position="271"/>
    </location>
</feature>
<comment type="subunit">
    <text evidence="1">Heterotetramer of two alpha and two beta chains arranged as a dimer of alpha/beta heterodimers.</text>
</comment>
<dbReference type="InterPro" id="IPR029055">
    <property type="entry name" value="Ntn_hydrolases_N"/>
</dbReference>
<evidence type="ECO:0000256" key="1">
    <source>
        <dbReference type="ARBA" id="ARBA00011601"/>
    </source>
</evidence>
<dbReference type="GO" id="GO:0051604">
    <property type="term" value="P:protein maturation"/>
    <property type="evidence" value="ECO:0007669"/>
    <property type="project" value="TreeGrafter"/>
</dbReference>
<dbReference type="AlphaFoldDB" id="A0A9E7EEX4"/>
<organism evidence="4 5">
    <name type="scientific">Musa troglodytarum</name>
    <name type="common">fe'i banana</name>
    <dbReference type="NCBI Taxonomy" id="320322"/>
    <lineage>
        <taxon>Eukaryota</taxon>
        <taxon>Viridiplantae</taxon>
        <taxon>Streptophyta</taxon>
        <taxon>Embryophyta</taxon>
        <taxon>Tracheophyta</taxon>
        <taxon>Spermatophyta</taxon>
        <taxon>Magnoliopsida</taxon>
        <taxon>Liliopsida</taxon>
        <taxon>Zingiberales</taxon>
        <taxon>Musaceae</taxon>
        <taxon>Musa</taxon>
    </lineage>
</organism>
<dbReference type="EMBL" id="CP097502">
    <property type="protein sequence ID" value="URD75683.1"/>
    <property type="molecule type" value="Genomic_DNA"/>
</dbReference>
<feature type="site" description="Cleavage; by autolysis" evidence="3">
    <location>
        <begin position="270"/>
        <end position="271"/>
    </location>
</feature>
<reference evidence="4" key="1">
    <citation type="submission" date="2022-05" db="EMBL/GenBank/DDBJ databases">
        <title>The Musa troglodytarum L. genome provides insights into the mechanism of non-climacteric behaviour and enrichment of carotenoids.</title>
        <authorList>
            <person name="Wang J."/>
        </authorList>
    </citation>
    <scope>NUCLEOTIDE SEQUENCE</scope>
    <source>
        <tissue evidence="4">Leaf</tissue>
    </source>
</reference>
<dbReference type="PANTHER" id="PTHR10188:SF8">
    <property type="entry name" value="THREONINE ASPARTASE 1"/>
    <property type="match status" value="1"/>
</dbReference>
<dbReference type="InterPro" id="IPR037464">
    <property type="entry name" value="Taspase1"/>
</dbReference>
<dbReference type="InterPro" id="IPR000246">
    <property type="entry name" value="Peptidase_T2"/>
</dbReference>
<gene>
    <name evidence="4" type="ORF">MUK42_08765</name>
</gene>
<keyword evidence="5" id="KW-1185">Reference proteome</keyword>
<dbReference type="Pfam" id="PF01112">
    <property type="entry name" value="Asparaginase_2"/>
    <property type="match status" value="1"/>
</dbReference>
<dbReference type="GO" id="GO:0004298">
    <property type="term" value="F:threonine-type endopeptidase activity"/>
    <property type="evidence" value="ECO:0007669"/>
    <property type="project" value="InterPro"/>
</dbReference>
<dbReference type="SUPFAM" id="SSF56235">
    <property type="entry name" value="N-terminal nucleophile aminohydrolases (Ntn hydrolases)"/>
    <property type="match status" value="1"/>
</dbReference>
<accession>A0A9E7EEX4</accession>
<dbReference type="OrthoDB" id="77601at2759"/>
<dbReference type="Gene3D" id="3.60.20.30">
    <property type="entry name" value="(Glycosyl)asparaginase"/>
    <property type="match status" value="1"/>
</dbReference>